<comment type="caution">
    <text evidence="4">The sequence shown here is derived from an EMBL/GenBank/DDBJ whole genome shotgun (WGS) entry which is preliminary data.</text>
</comment>
<dbReference type="InterPro" id="IPR027417">
    <property type="entry name" value="P-loop_NTPase"/>
</dbReference>
<gene>
    <name evidence="4" type="ORF">HY730_08990</name>
</gene>
<feature type="domain" description="Helicase ATP-binding" evidence="2">
    <location>
        <begin position="447"/>
        <end position="579"/>
    </location>
</feature>
<dbReference type="Proteomes" id="UP000772181">
    <property type="component" value="Unassembled WGS sequence"/>
</dbReference>
<evidence type="ECO:0000313" key="5">
    <source>
        <dbReference type="Proteomes" id="UP000772181"/>
    </source>
</evidence>
<dbReference type="PANTHER" id="PTHR47396">
    <property type="entry name" value="TYPE I RESTRICTION ENZYME ECOKI R PROTEIN"/>
    <property type="match status" value="1"/>
</dbReference>
<dbReference type="Pfam" id="PF04851">
    <property type="entry name" value="ResIII"/>
    <property type="match status" value="1"/>
</dbReference>
<dbReference type="GO" id="GO:0016787">
    <property type="term" value="F:hydrolase activity"/>
    <property type="evidence" value="ECO:0007669"/>
    <property type="project" value="InterPro"/>
</dbReference>
<keyword evidence="1" id="KW-0175">Coiled coil</keyword>
<organism evidence="4 5">
    <name type="scientific">Tectimicrobiota bacterium</name>
    <dbReference type="NCBI Taxonomy" id="2528274"/>
    <lineage>
        <taxon>Bacteria</taxon>
        <taxon>Pseudomonadati</taxon>
        <taxon>Nitrospinota/Tectimicrobiota group</taxon>
        <taxon>Candidatus Tectimicrobiota</taxon>
    </lineage>
</organism>
<proteinExistence type="predicted"/>
<keyword evidence="4" id="KW-0067">ATP-binding</keyword>
<dbReference type="GO" id="GO:0004386">
    <property type="term" value="F:helicase activity"/>
    <property type="evidence" value="ECO:0007669"/>
    <property type="project" value="UniProtKB-KW"/>
</dbReference>
<dbReference type="Pfam" id="PF22548">
    <property type="entry name" value="AEP-TOTE"/>
    <property type="match status" value="1"/>
</dbReference>
<reference evidence="4" key="1">
    <citation type="submission" date="2020-07" db="EMBL/GenBank/DDBJ databases">
        <title>Huge and variable diversity of episymbiotic CPR bacteria and DPANN archaea in groundwater ecosystems.</title>
        <authorList>
            <person name="He C.Y."/>
            <person name="Keren R."/>
            <person name="Whittaker M."/>
            <person name="Farag I.F."/>
            <person name="Doudna J."/>
            <person name="Cate J.H.D."/>
            <person name="Banfield J.F."/>
        </authorList>
    </citation>
    <scope>NUCLEOTIDE SEQUENCE</scope>
    <source>
        <strain evidence="4">NC_groundwater_1482_Ag_S-0.65um_47_24</strain>
    </source>
</reference>
<evidence type="ECO:0000259" key="3">
    <source>
        <dbReference type="PROSITE" id="PS51194"/>
    </source>
</evidence>
<dbReference type="AlphaFoldDB" id="A0A933GPJ7"/>
<accession>A0A933GPJ7</accession>
<dbReference type="CDD" id="cd18785">
    <property type="entry name" value="SF2_C"/>
    <property type="match status" value="1"/>
</dbReference>
<dbReference type="CDD" id="cd17926">
    <property type="entry name" value="DEXHc_RE"/>
    <property type="match status" value="1"/>
</dbReference>
<keyword evidence="4" id="KW-0378">Hydrolase</keyword>
<evidence type="ECO:0000259" key="2">
    <source>
        <dbReference type="PROSITE" id="PS51192"/>
    </source>
</evidence>
<keyword evidence="4" id="KW-0347">Helicase</keyword>
<evidence type="ECO:0000313" key="4">
    <source>
        <dbReference type="EMBL" id="MBI4596494.1"/>
    </source>
</evidence>
<dbReference type="InterPro" id="IPR014001">
    <property type="entry name" value="Helicase_ATP-bd"/>
</dbReference>
<dbReference type="GO" id="GO:0005829">
    <property type="term" value="C:cytosol"/>
    <property type="evidence" value="ECO:0007669"/>
    <property type="project" value="TreeGrafter"/>
</dbReference>
<dbReference type="PROSITE" id="PS51194">
    <property type="entry name" value="HELICASE_CTER"/>
    <property type="match status" value="1"/>
</dbReference>
<feature type="coiled-coil region" evidence="1">
    <location>
        <begin position="1"/>
        <end position="35"/>
    </location>
</feature>
<evidence type="ECO:0000256" key="1">
    <source>
        <dbReference type="SAM" id="Coils"/>
    </source>
</evidence>
<dbReference type="Pfam" id="PF00271">
    <property type="entry name" value="Helicase_C"/>
    <property type="match status" value="1"/>
</dbReference>
<dbReference type="GO" id="GO:0003677">
    <property type="term" value="F:DNA binding"/>
    <property type="evidence" value="ECO:0007669"/>
    <property type="project" value="InterPro"/>
</dbReference>
<sequence length="801" mass="91071">MEKLRKTIAALESRLKRIEDERGQLIQALHALKHNLSDLEGRAAQPSFSTPSIEEQSSMAEKIKLFRGLFRGREDVYPKFWESKKNGKKGYSPVCEREWIKGVCRKPAIKCGECKNRKFSPLTDEVMRRHLLGAITIGVYAMLEDETCYFLAIDFDKEHWQDDAKAFRDTCREKNIPALLERSRSGNGGHVWILFSEPVASSLARQMGSLLITETMSNRSELEMRSYDRLFPNQDTMPKGGFGSLIALPLQKLPMVKGNSLFLDENLKPYPDQWAYLAGVRKMSLPEVRSLVDGTLENHDNIEIAVGEADEETKPWAKTPTSRQEIKRLSGKMPSTLNIILANRVYIKKDDLPPSLFTALKRLAAFQNPEFYKKQSLRLYTGKTTRVICCAEMIDNYLAIPRGCLERLTRICSVNDISLNVQEERFAGNKVDLGFQGELTEVQREVSKDLLNYETGVCVAPPGLGKTVIGIQMIAARAVNTLVLVHRKPLLEQWRAQISAFLGLGHDEIGQIGGGKDKATNVIDVAMLQSLNKKEGVDPRIKNYGQIIVDECHHIAAFSFEKVMMEAQAKYVVGLTATPYRRDGHQPIITMQCGPVRHKITSLREMAATSFSLSPRMITRTTDFFCPWSDEDKIHKLWPLLVVDEARNKMIIDDILKALEERRSPIVLTERKKHLEILKGALGGSVKNLIVLHGGMKSKNRKEMVARLKEIPAGEERLIIATGQYIGEGFDDPRLDTLFLTMPVSFRGKIVQYAGRLNRLYEGKKETRIYDYKDVHLPILLRMYEKRLRQYKKLGYEEIKP</sequence>
<dbReference type="Gene3D" id="3.40.50.300">
    <property type="entry name" value="P-loop containing nucleotide triphosphate hydrolases"/>
    <property type="match status" value="2"/>
</dbReference>
<dbReference type="InterPro" id="IPR001650">
    <property type="entry name" value="Helicase_C-like"/>
</dbReference>
<dbReference type="PANTHER" id="PTHR47396:SF1">
    <property type="entry name" value="ATP-DEPENDENT HELICASE IRC3-RELATED"/>
    <property type="match status" value="1"/>
</dbReference>
<dbReference type="GO" id="GO:0005524">
    <property type="term" value="F:ATP binding"/>
    <property type="evidence" value="ECO:0007669"/>
    <property type="project" value="InterPro"/>
</dbReference>
<name>A0A933GPJ7_UNCTE</name>
<dbReference type="InterPro" id="IPR006935">
    <property type="entry name" value="Helicase/UvrB_N"/>
</dbReference>
<dbReference type="InterPro" id="IPR054347">
    <property type="entry name" value="TOTE_primase"/>
</dbReference>
<dbReference type="PROSITE" id="PS51192">
    <property type="entry name" value="HELICASE_ATP_BIND_1"/>
    <property type="match status" value="1"/>
</dbReference>
<keyword evidence="4" id="KW-0547">Nucleotide-binding</keyword>
<protein>
    <submittedName>
        <fullName evidence="4">DEAD/DEAH box helicase family protein</fullName>
    </submittedName>
</protein>
<dbReference type="SMART" id="SM00487">
    <property type="entry name" value="DEXDc"/>
    <property type="match status" value="1"/>
</dbReference>
<dbReference type="EMBL" id="JACQWF010000393">
    <property type="protein sequence ID" value="MBI4596494.1"/>
    <property type="molecule type" value="Genomic_DNA"/>
</dbReference>
<feature type="domain" description="Helicase C-terminal" evidence="3">
    <location>
        <begin position="651"/>
        <end position="801"/>
    </location>
</feature>
<dbReference type="InterPro" id="IPR050742">
    <property type="entry name" value="Helicase_Restrict-Modif_Enz"/>
</dbReference>
<dbReference type="SUPFAM" id="SSF52540">
    <property type="entry name" value="P-loop containing nucleoside triphosphate hydrolases"/>
    <property type="match status" value="2"/>
</dbReference>